<evidence type="ECO:0000256" key="1">
    <source>
        <dbReference type="SAM" id="Coils"/>
    </source>
</evidence>
<dbReference type="Proteomes" id="UP001596620">
    <property type="component" value="Unassembled WGS sequence"/>
</dbReference>
<keyword evidence="3" id="KW-1185">Reference proteome</keyword>
<proteinExistence type="predicted"/>
<protein>
    <submittedName>
        <fullName evidence="2">Uncharacterized protein</fullName>
    </submittedName>
</protein>
<accession>A0ABW2UWW9</accession>
<organism evidence="2 3">
    <name type="scientific">Lentibacillus kimchii</name>
    <dbReference type="NCBI Taxonomy" id="1542911"/>
    <lineage>
        <taxon>Bacteria</taxon>
        <taxon>Bacillati</taxon>
        <taxon>Bacillota</taxon>
        <taxon>Bacilli</taxon>
        <taxon>Bacillales</taxon>
        <taxon>Bacillaceae</taxon>
        <taxon>Lentibacillus</taxon>
    </lineage>
</organism>
<feature type="coiled-coil region" evidence="1">
    <location>
        <begin position="76"/>
        <end position="110"/>
    </location>
</feature>
<name>A0ABW2UWW9_9BACI</name>
<evidence type="ECO:0000313" key="2">
    <source>
        <dbReference type="EMBL" id="MFC7747551.1"/>
    </source>
</evidence>
<gene>
    <name evidence="2" type="ORF">ACFQU8_09955</name>
</gene>
<dbReference type="EMBL" id="JBHTGR010000043">
    <property type="protein sequence ID" value="MFC7747551.1"/>
    <property type="molecule type" value="Genomic_DNA"/>
</dbReference>
<sequence length="246" mass="29055">MQYLRDEVLSNISKYEKDIEELELDKTRLDKDIEKINSYIKRSKELLTIDEYIDSKAKSIALNEMNDRVNSELLHKSNLDNEIKTLKKRVEELNKDKKSLRKELSSSYKSKINQMEIILSNTNLNELEFLSFKKFNGSGIDKNKKFLAYYLTYFSLIEKYGIYNLPLCMDSFIKDEATTQSLTQMFSAIEKSLFTSNNQVFFSLVNENFKYLQHEEEYNIIDIGDKVLSEDKYNEVSQEIEKNQKL</sequence>
<dbReference type="RefSeq" id="WP_382359427.1">
    <property type="nucleotide sequence ID" value="NZ_JBHTGR010000043.1"/>
</dbReference>
<reference evidence="3" key="1">
    <citation type="journal article" date="2019" name="Int. J. Syst. Evol. Microbiol.">
        <title>The Global Catalogue of Microorganisms (GCM) 10K type strain sequencing project: providing services to taxonomists for standard genome sequencing and annotation.</title>
        <authorList>
            <consortium name="The Broad Institute Genomics Platform"/>
            <consortium name="The Broad Institute Genome Sequencing Center for Infectious Disease"/>
            <person name="Wu L."/>
            <person name="Ma J."/>
        </authorList>
    </citation>
    <scope>NUCLEOTIDE SEQUENCE [LARGE SCALE GENOMIC DNA]</scope>
    <source>
        <strain evidence="3">JCM 30234</strain>
    </source>
</reference>
<feature type="coiled-coil region" evidence="1">
    <location>
        <begin position="5"/>
        <end position="39"/>
    </location>
</feature>
<comment type="caution">
    <text evidence="2">The sequence shown here is derived from an EMBL/GenBank/DDBJ whole genome shotgun (WGS) entry which is preliminary data.</text>
</comment>
<keyword evidence="1" id="KW-0175">Coiled coil</keyword>
<evidence type="ECO:0000313" key="3">
    <source>
        <dbReference type="Proteomes" id="UP001596620"/>
    </source>
</evidence>